<dbReference type="PANTHER" id="PTHR46796">
    <property type="entry name" value="HTH-TYPE TRANSCRIPTIONAL ACTIVATOR RHAS-RELATED"/>
    <property type="match status" value="1"/>
</dbReference>
<dbReference type="Proteomes" id="UP000295361">
    <property type="component" value="Unassembled WGS sequence"/>
</dbReference>
<organism evidence="5 6">
    <name type="scientific">Roseateles toxinivorans</name>
    <dbReference type="NCBI Taxonomy" id="270368"/>
    <lineage>
        <taxon>Bacteria</taxon>
        <taxon>Pseudomonadati</taxon>
        <taxon>Pseudomonadota</taxon>
        <taxon>Betaproteobacteria</taxon>
        <taxon>Burkholderiales</taxon>
        <taxon>Sphaerotilaceae</taxon>
        <taxon>Roseateles</taxon>
    </lineage>
</organism>
<dbReference type="InParanoid" id="A0A4R6QSI0"/>
<dbReference type="InterPro" id="IPR009057">
    <property type="entry name" value="Homeodomain-like_sf"/>
</dbReference>
<dbReference type="InterPro" id="IPR020449">
    <property type="entry name" value="Tscrpt_reg_AraC-type_HTH"/>
</dbReference>
<gene>
    <name evidence="5" type="ORF">DES47_101188</name>
</gene>
<dbReference type="EMBL" id="SNXS01000001">
    <property type="protein sequence ID" value="TDP74136.1"/>
    <property type="molecule type" value="Genomic_DNA"/>
</dbReference>
<name>A0A4R6QSI0_9BURK</name>
<dbReference type="SUPFAM" id="SSF51215">
    <property type="entry name" value="Regulatory protein AraC"/>
    <property type="match status" value="1"/>
</dbReference>
<dbReference type="FunCoup" id="A0A4R6QSI0">
    <property type="interactions" value="15"/>
</dbReference>
<sequence length="281" mass="30901">MPTIRPLHAGAISVAEYLCWAGAGTPAQTEYHRGWSISYVRRGSFGCTCGSRHFQLIPGSVLVGRPDDEYLCTHDHHDGGDECLAFFFAPEVVDEVRRRHARWQSGAVAPLAELAALGELAQSAVTQRHDIALDEVGLALAARFIDLLAGTRRPPAHAAPTDHRRAVASALWIDAHSALPIVLDDMARAAGLSVYHYLRMFAAVFDVTPHQYLVRTRLRKAARLLADEDRPVTDVALDVGFADLSNFVRSFHRAAGVSPRAFRQMARGDRKILQERLGDPP</sequence>
<evidence type="ECO:0000259" key="4">
    <source>
        <dbReference type="PROSITE" id="PS01124"/>
    </source>
</evidence>
<dbReference type="SMART" id="SM00342">
    <property type="entry name" value="HTH_ARAC"/>
    <property type="match status" value="1"/>
</dbReference>
<keyword evidence="6" id="KW-1185">Reference proteome</keyword>
<keyword evidence="3" id="KW-0804">Transcription</keyword>
<feature type="domain" description="HTH araC/xylS-type" evidence="4">
    <location>
        <begin position="167"/>
        <end position="265"/>
    </location>
</feature>
<accession>A0A4R6QSI0</accession>
<dbReference type="PROSITE" id="PS01124">
    <property type="entry name" value="HTH_ARAC_FAMILY_2"/>
    <property type="match status" value="1"/>
</dbReference>
<dbReference type="InterPro" id="IPR018060">
    <property type="entry name" value="HTH_AraC"/>
</dbReference>
<evidence type="ECO:0000313" key="6">
    <source>
        <dbReference type="Proteomes" id="UP000295361"/>
    </source>
</evidence>
<evidence type="ECO:0000256" key="3">
    <source>
        <dbReference type="ARBA" id="ARBA00023163"/>
    </source>
</evidence>
<keyword evidence="1" id="KW-0805">Transcription regulation</keyword>
<evidence type="ECO:0000256" key="1">
    <source>
        <dbReference type="ARBA" id="ARBA00023015"/>
    </source>
</evidence>
<dbReference type="Pfam" id="PF12833">
    <property type="entry name" value="HTH_18"/>
    <property type="match status" value="1"/>
</dbReference>
<reference evidence="5 6" key="1">
    <citation type="submission" date="2019-03" db="EMBL/GenBank/DDBJ databases">
        <title>Genomic Encyclopedia of Type Strains, Phase IV (KMG-IV): sequencing the most valuable type-strain genomes for metagenomic binning, comparative biology and taxonomic classification.</title>
        <authorList>
            <person name="Goeker M."/>
        </authorList>
    </citation>
    <scope>NUCLEOTIDE SEQUENCE [LARGE SCALE GENOMIC DNA]</scope>
    <source>
        <strain evidence="5 6">DSM 16998</strain>
    </source>
</reference>
<dbReference type="InterPro" id="IPR050204">
    <property type="entry name" value="AraC_XylS_family_regulators"/>
</dbReference>
<proteinExistence type="predicted"/>
<dbReference type="Gene3D" id="1.10.10.60">
    <property type="entry name" value="Homeodomain-like"/>
    <property type="match status" value="2"/>
</dbReference>
<dbReference type="RefSeq" id="WP_133698792.1">
    <property type="nucleotide sequence ID" value="NZ_SNXS01000001.1"/>
</dbReference>
<dbReference type="PANTHER" id="PTHR46796:SF14">
    <property type="entry name" value="TRANSCRIPTIONAL REGULATORY PROTEIN"/>
    <property type="match status" value="1"/>
</dbReference>
<dbReference type="InterPro" id="IPR037923">
    <property type="entry name" value="HTH-like"/>
</dbReference>
<protein>
    <submittedName>
        <fullName evidence="5">AraC family transcriptional regulator</fullName>
    </submittedName>
</protein>
<dbReference type="PRINTS" id="PR00032">
    <property type="entry name" value="HTHARAC"/>
</dbReference>
<dbReference type="SUPFAM" id="SSF46689">
    <property type="entry name" value="Homeodomain-like"/>
    <property type="match status" value="2"/>
</dbReference>
<dbReference type="GO" id="GO:0043565">
    <property type="term" value="F:sequence-specific DNA binding"/>
    <property type="evidence" value="ECO:0007669"/>
    <property type="project" value="InterPro"/>
</dbReference>
<comment type="caution">
    <text evidence="5">The sequence shown here is derived from an EMBL/GenBank/DDBJ whole genome shotgun (WGS) entry which is preliminary data.</text>
</comment>
<evidence type="ECO:0000313" key="5">
    <source>
        <dbReference type="EMBL" id="TDP74136.1"/>
    </source>
</evidence>
<keyword evidence="2" id="KW-0238">DNA-binding</keyword>
<dbReference type="OrthoDB" id="8890080at2"/>
<dbReference type="AlphaFoldDB" id="A0A4R6QSI0"/>
<dbReference type="GO" id="GO:0003700">
    <property type="term" value="F:DNA-binding transcription factor activity"/>
    <property type="evidence" value="ECO:0007669"/>
    <property type="project" value="InterPro"/>
</dbReference>
<evidence type="ECO:0000256" key="2">
    <source>
        <dbReference type="ARBA" id="ARBA00023125"/>
    </source>
</evidence>